<evidence type="ECO:0000313" key="4">
    <source>
        <dbReference type="EMBL" id="TRB74869.1"/>
    </source>
</evidence>
<dbReference type="KEGG" id="mhaq:WC39_08780"/>
<dbReference type="STRING" id="75985.WC39_08780"/>
<organism evidence="4 7">
    <name type="scientific">Mannheimia haemolytica</name>
    <name type="common">Pasteurella haemolytica</name>
    <dbReference type="NCBI Taxonomy" id="75985"/>
    <lineage>
        <taxon>Bacteria</taxon>
        <taxon>Pseudomonadati</taxon>
        <taxon>Pseudomonadota</taxon>
        <taxon>Gammaproteobacteria</taxon>
        <taxon>Pasteurellales</taxon>
        <taxon>Pasteurellaceae</taxon>
        <taxon>Mannheimia</taxon>
    </lineage>
</organism>
<reference evidence="5 6" key="1">
    <citation type="submission" date="2018-06" db="EMBL/GenBank/DDBJ databases">
        <authorList>
            <consortium name="Pathogen Informatics"/>
            <person name="Doyle S."/>
        </authorList>
    </citation>
    <scope>NUCLEOTIDE SEQUENCE [LARGE SCALE GENOMIC DNA]</scope>
    <source>
        <strain evidence="1 6">NCTC10638</strain>
        <strain evidence="2 5">NCTC9380</strain>
    </source>
</reference>
<dbReference type="RefSeq" id="WP_006251335.1">
    <property type="nucleotide sequence ID" value="NZ_CP011098.1"/>
</dbReference>
<reference evidence="7 8" key="2">
    <citation type="journal article" date="2019" name="Vet. Microbiol.">
        <title>Genetic characterization of susceptible and multi-drug resistant Mannheimia haemolytica isolated from high-risk stocker calves prior to and after antimicrobial metaphylaxis.</title>
        <authorList>
            <person name="Snyder E.R."/>
            <person name="Alvarez-Narvaez S."/>
            <person name="Credille B.C."/>
        </authorList>
    </citation>
    <scope>NUCLEOTIDE SEQUENCE [LARGE SCALE GENOMIC DNA]</scope>
    <source>
        <strain evidence="4 7">UGA-R5-128-1</strain>
        <strain evidence="3 8">UGA-R7-163-1</strain>
    </source>
</reference>
<evidence type="ECO:0000313" key="3">
    <source>
        <dbReference type="EMBL" id="TRB38048.1"/>
    </source>
</evidence>
<dbReference type="EMBL" id="UGPL01000006">
    <property type="protein sequence ID" value="STY65469.1"/>
    <property type="molecule type" value="Genomic_DNA"/>
</dbReference>
<protein>
    <recommendedName>
        <fullName evidence="9">Type II toxin-antitoxin system RelE/ParE family toxin</fullName>
    </recommendedName>
</protein>
<evidence type="ECO:0000313" key="1">
    <source>
        <dbReference type="EMBL" id="STY61132.1"/>
    </source>
</evidence>
<dbReference type="Proteomes" id="UP000254802">
    <property type="component" value="Unassembled WGS sequence"/>
</dbReference>
<keyword evidence="8" id="KW-1185">Reference proteome</keyword>
<dbReference type="AlphaFoldDB" id="A0A249A0I4"/>
<evidence type="ECO:0000313" key="5">
    <source>
        <dbReference type="Proteomes" id="UP000254031"/>
    </source>
</evidence>
<evidence type="ECO:0000313" key="7">
    <source>
        <dbReference type="Proteomes" id="UP000315164"/>
    </source>
</evidence>
<dbReference type="Proteomes" id="UP000318394">
    <property type="component" value="Unassembled WGS sequence"/>
</dbReference>
<name>A0A249A0I4_MANHA</name>
<dbReference type="OrthoDB" id="5685180at2"/>
<gene>
    <name evidence="4" type="ORF">FEA53_06160</name>
    <name evidence="3" type="ORF">FEB89_06225</name>
    <name evidence="1" type="ORF">NCTC10638_02339</name>
    <name evidence="2" type="ORF">NCTC9380_00736</name>
</gene>
<dbReference type="KEGG" id="mhay:VK67_08780"/>
<dbReference type="GeneID" id="67369463"/>
<dbReference type="EMBL" id="UGPN01000002">
    <property type="protein sequence ID" value="STY61132.1"/>
    <property type="molecule type" value="Genomic_DNA"/>
</dbReference>
<dbReference type="Proteomes" id="UP000315164">
    <property type="component" value="Unassembled WGS sequence"/>
</dbReference>
<evidence type="ECO:0008006" key="9">
    <source>
        <dbReference type="Google" id="ProtNLM"/>
    </source>
</evidence>
<sequence length="108" mass="12984">MVSVDFKNNLLEFIFYGLFSEHTQTNIINGLQFYPKAGVAFRKDLRFRKRAVYQREIMVFYQLDKIDEPKKVTIIAFRLGRMKNPIRLDTVQNRRVVTEIFMNYPEKD</sequence>
<evidence type="ECO:0000313" key="2">
    <source>
        <dbReference type="EMBL" id="STY65469.1"/>
    </source>
</evidence>
<evidence type="ECO:0000313" key="8">
    <source>
        <dbReference type="Proteomes" id="UP000318394"/>
    </source>
</evidence>
<accession>A0A249A0I4</accession>
<dbReference type="Proteomes" id="UP000254031">
    <property type="component" value="Unassembled WGS sequence"/>
</dbReference>
<dbReference type="EMBL" id="VAJB01000009">
    <property type="protein sequence ID" value="TRB74869.1"/>
    <property type="molecule type" value="Genomic_DNA"/>
</dbReference>
<proteinExistence type="predicted"/>
<dbReference type="EMBL" id="VAJI01000009">
    <property type="protein sequence ID" value="TRB38048.1"/>
    <property type="molecule type" value="Genomic_DNA"/>
</dbReference>
<evidence type="ECO:0000313" key="6">
    <source>
        <dbReference type="Proteomes" id="UP000254802"/>
    </source>
</evidence>